<keyword evidence="1" id="KW-0862">Zinc</keyword>
<reference evidence="4" key="1">
    <citation type="journal article" date="2020" name="Fungal Divers.">
        <title>Resolving the Mortierellaceae phylogeny through synthesis of multi-gene phylogenetics and phylogenomics.</title>
        <authorList>
            <person name="Vandepol N."/>
            <person name="Liber J."/>
            <person name="Desiro A."/>
            <person name="Na H."/>
            <person name="Kennedy M."/>
            <person name="Barry K."/>
            <person name="Grigoriev I.V."/>
            <person name="Miller A.N."/>
            <person name="O'Donnell K."/>
            <person name="Stajich J.E."/>
            <person name="Bonito G."/>
        </authorList>
    </citation>
    <scope>NUCLEOTIDE SEQUENCE</scope>
    <source>
        <strain evidence="4">REB-010B</strain>
    </source>
</reference>
<dbReference type="Proteomes" id="UP000738325">
    <property type="component" value="Unassembled WGS sequence"/>
</dbReference>
<proteinExistence type="predicted"/>
<feature type="compositionally biased region" description="Polar residues" evidence="2">
    <location>
        <begin position="310"/>
        <end position="319"/>
    </location>
</feature>
<dbReference type="OrthoDB" id="5600552at2759"/>
<dbReference type="AlphaFoldDB" id="A0A9P6UKN1"/>
<dbReference type="GO" id="GO:0003676">
    <property type="term" value="F:nucleic acid binding"/>
    <property type="evidence" value="ECO:0007669"/>
    <property type="project" value="InterPro"/>
</dbReference>
<keyword evidence="1" id="KW-0479">Metal-binding</keyword>
<dbReference type="InterPro" id="IPR001878">
    <property type="entry name" value="Znf_CCHC"/>
</dbReference>
<evidence type="ECO:0000256" key="2">
    <source>
        <dbReference type="SAM" id="MobiDB-lite"/>
    </source>
</evidence>
<feature type="compositionally biased region" description="Basic and acidic residues" evidence="2">
    <location>
        <begin position="300"/>
        <end position="309"/>
    </location>
</feature>
<dbReference type="EMBL" id="JAAAIP010001278">
    <property type="protein sequence ID" value="KAG0308425.1"/>
    <property type="molecule type" value="Genomic_DNA"/>
</dbReference>
<evidence type="ECO:0000256" key="1">
    <source>
        <dbReference type="PROSITE-ProRule" id="PRU00047"/>
    </source>
</evidence>
<gene>
    <name evidence="4" type="ORF">BGZ99_001147</name>
</gene>
<name>A0A9P6UKN1_9FUNG</name>
<protein>
    <recommendedName>
        <fullName evidence="3">CCHC-type domain-containing protein</fullName>
    </recommendedName>
</protein>
<comment type="caution">
    <text evidence="4">The sequence shown here is derived from an EMBL/GenBank/DDBJ whole genome shotgun (WGS) entry which is preliminary data.</text>
</comment>
<dbReference type="InterPro" id="IPR036875">
    <property type="entry name" value="Znf_CCHC_sf"/>
</dbReference>
<dbReference type="PROSITE" id="PS50158">
    <property type="entry name" value="ZF_CCHC"/>
    <property type="match status" value="1"/>
</dbReference>
<sequence length="319" mass="36422">MDPLNSLIENLKFLNLSSNEGRAQAYTSIQSHVNSTQNHTSNSYKAPQPQLFSGGRDALATRDWLEQLERYCKRTNFPEEEWSSAAVDYLRSTALTWFRTSKLAEKTPWELFKKAFIAEFRPADHERNILMELRDLKQRDVKEMTTYINQFRDLALQLYDPADEMLREYFVAGLISQTQVQVQIADPKSWQEAIQVSERINGIFARSASKTKTTFMQPQSAPKNHELPKAEPMDIDAMFNTTGINAFQRGQPGLIKLSPQERAHLTRTGGCFRCRKQGHLASQCRAPMASLTSTKPKRFHNLETGDKEISQQGNDTGDL</sequence>
<dbReference type="GO" id="GO:0008270">
    <property type="term" value="F:zinc ion binding"/>
    <property type="evidence" value="ECO:0007669"/>
    <property type="project" value="UniProtKB-KW"/>
</dbReference>
<dbReference type="PANTHER" id="PTHR33223:SF6">
    <property type="entry name" value="CCHC-TYPE DOMAIN-CONTAINING PROTEIN"/>
    <property type="match status" value="1"/>
</dbReference>
<accession>A0A9P6UKN1</accession>
<evidence type="ECO:0000313" key="5">
    <source>
        <dbReference type="Proteomes" id="UP000738325"/>
    </source>
</evidence>
<keyword evidence="5" id="KW-1185">Reference proteome</keyword>
<keyword evidence="1" id="KW-0863">Zinc-finger</keyword>
<dbReference type="InterPro" id="IPR005162">
    <property type="entry name" value="Retrotrans_gag_dom"/>
</dbReference>
<dbReference type="PANTHER" id="PTHR33223">
    <property type="entry name" value="CCHC-TYPE DOMAIN-CONTAINING PROTEIN"/>
    <property type="match status" value="1"/>
</dbReference>
<evidence type="ECO:0000313" key="4">
    <source>
        <dbReference type="EMBL" id="KAG0308425.1"/>
    </source>
</evidence>
<evidence type="ECO:0000259" key="3">
    <source>
        <dbReference type="PROSITE" id="PS50158"/>
    </source>
</evidence>
<dbReference type="SUPFAM" id="SSF57756">
    <property type="entry name" value="Retrovirus zinc finger-like domains"/>
    <property type="match status" value="1"/>
</dbReference>
<dbReference type="SMART" id="SM00343">
    <property type="entry name" value="ZnF_C2HC"/>
    <property type="match status" value="1"/>
</dbReference>
<feature type="region of interest" description="Disordered" evidence="2">
    <location>
        <begin position="287"/>
        <end position="319"/>
    </location>
</feature>
<feature type="domain" description="CCHC-type" evidence="3">
    <location>
        <begin position="271"/>
        <end position="285"/>
    </location>
</feature>
<dbReference type="Pfam" id="PF03732">
    <property type="entry name" value="Retrotrans_gag"/>
    <property type="match status" value="1"/>
</dbReference>
<organism evidence="4 5">
    <name type="scientific">Dissophora globulifera</name>
    <dbReference type="NCBI Taxonomy" id="979702"/>
    <lineage>
        <taxon>Eukaryota</taxon>
        <taxon>Fungi</taxon>
        <taxon>Fungi incertae sedis</taxon>
        <taxon>Mucoromycota</taxon>
        <taxon>Mortierellomycotina</taxon>
        <taxon>Mortierellomycetes</taxon>
        <taxon>Mortierellales</taxon>
        <taxon>Mortierellaceae</taxon>
        <taxon>Dissophora</taxon>
    </lineage>
</organism>